<evidence type="ECO:0000313" key="1">
    <source>
        <dbReference type="EMBL" id="GCE14451.1"/>
    </source>
</evidence>
<accession>A0A402A637</accession>
<comment type="caution">
    <text evidence="1">The sequence shown here is derived from an EMBL/GenBank/DDBJ whole genome shotgun (WGS) entry which is preliminary data.</text>
</comment>
<protein>
    <recommendedName>
        <fullName evidence="3">Photosynthesis system II assembly factor Ycf48/Hcf136-like domain-containing protein</fullName>
    </recommendedName>
</protein>
<reference evidence="2" key="1">
    <citation type="submission" date="2018-12" db="EMBL/GenBank/DDBJ databases">
        <title>Tengunoibacter tsumagoiensis gen. nov., sp. nov., Dictyobacter kobayashii sp. nov., D. alpinus sp. nov., and D. joshuensis sp. nov. and description of Dictyobacteraceae fam. nov. within the order Ktedonobacterales isolated from Tengu-no-mugimeshi.</title>
        <authorList>
            <person name="Wang C.M."/>
            <person name="Zheng Y."/>
            <person name="Sakai Y."/>
            <person name="Toyoda A."/>
            <person name="Minakuchi Y."/>
            <person name="Abe K."/>
            <person name="Yokota A."/>
            <person name="Yabe S."/>
        </authorList>
    </citation>
    <scope>NUCLEOTIDE SEQUENCE [LARGE SCALE GENOMIC DNA]</scope>
    <source>
        <strain evidence="2">Uno3</strain>
    </source>
</reference>
<dbReference type="Proteomes" id="UP000287352">
    <property type="component" value="Unassembled WGS sequence"/>
</dbReference>
<dbReference type="RefSeq" id="WP_126582027.1">
    <property type="nucleotide sequence ID" value="NZ_BIFR01000002.1"/>
</dbReference>
<sequence>MANADTQSPGIINSVAAINTNEAWAVGNTLRNDLYDQTLFEHWNGKIWQVIPGATIPQTNPATHAVPMGVAEIATNNVWVVGRIFNIITGNQPLIEHWNGTNWRLVPAARGTSQLQGISALASNNIWALGSSGGGTDQSSSLPLVENWNGVAWSAIKTPINTSTTQFSAIVALSSNNVWIAGEQGNATLFEHWNGTDWSITPSPNITVSQGFSTTYMNSIRALTPDDIWSVGYVNNYSSSGSINIPLIEHWNGKTWKLIQSPAGNIVLSAVAGHTAHDVWAIGYQPGQTIFEHWNGKNWSLVAVPELQGATLNDLTIIPNSSGLLVGGGTFGTELPILADHF</sequence>
<dbReference type="AlphaFoldDB" id="A0A402A637"/>
<gene>
    <name evidence="1" type="ORF">KTT_43100</name>
</gene>
<dbReference type="EMBL" id="BIFR01000002">
    <property type="protein sequence ID" value="GCE14451.1"/>
    <property type="molecule type" value="Genomic_DNA"/>
</dbReference>
<proteinExistence type="predicted"/>
<keyword evidence="2" id="KW-1185">Reference proteome</keyword>
<evidence type="ECO:0008006" key="3">
    <source>
        <dbReference type="Google" id="ProtNLM"/>
    </source>
</evidence>
<dbReference type="OrthoDB" id="166558at2"/>
<name>A0A402A637_9CHLR</name>
<organism evidence="1 2">
    <name type="scientific">Tengunoibacter tsumagoiensis</name>
    <dbReference type="NCBI Taxonomy" id="2014871"/>
    <lineage>
        <taxon>Bacteria</taxon>
        <taxon>Bacillati</taxon>
        <taxon>Chloroflexota</taxon>
        <taxon>Ktedonobacteria</taxon>
        <taxon>Ktedonobacterales</taxon>
        <taxon>Dictyobacteraceae</taxon>
        <taxon>Tengunoibacter</taxon>
    </lineage>
</organism>
<evidence type="ECO:0000313" key="2">
    <source>
        <dbReference type="Proteomes" id="UP000287352"/>
    </source>
</evidence>